<dbReference type="AlphaFoldDB" id="A0A7G9S1P1"/>
<dbReference type="Gene3D" id="3.30.1240.10">
    <property type="match status" value="1"/>
</dbReference>
<gene>
    <name evidence="1" type="ORF">H9L01_05255</name>
</gene>
<keyword evidence="2" id="KW-1185">Reference proteome</keyword>
<proteinExistence type="predicted"/>
<dbReference type="SFLD" id="SFLDS00003">
    <property type="entry name" value="Haloacid_Dehalogenase"/>
    <property type="match status" value="1"/>
</dbReference>
<evidence type="ECO:0000313" key="1">
    <source>
        <dbReference type="EMBL" id="QNN61766.1"/>
    </source>
</evidence>
<reference evidence="1 2" key="1">
    <citation type="submission" date="2020-08" db="EMBL/GenBank/DDBJ databases">
        <title>Genome sequence of Erysipelothrix inopinata DSM 15511T.</title>
        <authorList>
            <person name="Hyun D.-W."/>
            <person name="Bae J.-W."/>
        </authorList>
    </citation>
    <scope>NUCLEOTIDE SEQUENCE [LARGE SCALE GENOMIC DNA]</scope>
    <source>
        <strain evidence="1 2">DSM 15511</strain>
    </source>
</reference>
<dbReference type="PANTHER" id="PTHR10000">
    <property type="entry name" value="PHOSPHOSERINE PHOSPHATASE"/>
    <property type="match status" value="1"/>
</dbReference>
<dbReference type="InterPro" id="IPR023214">
    <property type="entry name" value="HAD_sf"/>
</dbReference>
<dbReference type="EMBL" id="CP060715">
    <property type="protein sequence ID" value="QNN61766.1"/>
    <property type="molecule type" value="Genomic_DNA"/>
</dbReference>
<dbReference type="GO" id="GO:0016791">
    <property type="term" value="F:phosphatase activity"/>
    <property type="evidence" value="ECO:0007669"/>
    <property type="project" value="UniProtKB-ARBA"/>
</dbReference>
<dbReference type="Gene3D" id="3.40.50.1000">
    <property type="entry name" value="HAD superfamily/HAD-like"/>
    <property type="match status" value="1"/>
</dbReference>
<protein>
    <submittedName>
        <fullName evidence="1">HAD family phosphatase</fullName>
    </submittedName>
</protein>
<dbReference type="GO" id="GO:0000287">
    <property type="term" value="F:magnesium ion binding"/>
    <property type="evidence" value="ECO:0007669"/>
    <property type="project" value="TreeGrafter"/>
</dbReference>
<dbReference type="NCBIfam" id="TIGR00099">
    <property type="entry name" value="Cof-subfamily"/>
    <property type="match status" value="1"/>
</dbReference>
<accession>A0A7G9S1P1</accession>
<name>A0A7G9S1P1_9FIRM</name>
<dbReference type="InterPro" id="IPR036412">
    <property type="entry name" value="HAD-like_sf"/>
</dbReference>
<dbReference type="PANTHER" id="PTHR10000:SF8">
    <property type="entry name" value="HAD SUPERFAMILY HYDROLASE-LIKE, TYPE 3"/>
    <property type="match status" value="1"/>
</dbReference>
<evidence type="ECO:0000313" key="2">
    <source>
        <dbReference type="Proteomes" id="UP000515928"/>
    </source>
</evidence>
<dbReference type="RefSeq" id="WP_187534959.1">
    <property type="nucleotide sequence ID" value="NZ_CBCSHU010000012.1"/>
</dbReference>
<dbReference type="SFLD" id="SFLDG01140">
    <property type="entry name" value="C2.B:_Phosphomannomutase_and_P"/>
    <property type="match status" value="1"/>
</dbReference>
<dbReference type="SFLD" id="SFLDG01144">
    <property type="entry name" value="C2.B.4:_PGP_Like"/>
    <property type="match status" value="1"/>
</dbReference>
<organism evidence="1 2">
    <name type="scientific">Erysipelothrix inopinata</name>
    <dbReference type="NCBI Taxonomy" id="225084"/>
    <lineage>
        <taxon>Bacteria</taxon>
        <taxon>Bacillati</taxon>
        <taxon>Bacillota</taxon>
        <taxon>Erysipelotrichia</taxon>
        <taxon>Erysipelotrichales</taxon>
        <taxon>Erysipelotrichaceae</taxon>
        <taxon>Erysipelothrix</taxon>
    </lineage>
</organism>
<dbReference type="NCBIfam" id="TIGR01484">
    <property type="entry name" value="HAD-SF-IIB"/>
    <property type="match status" value="1"/>
</dbReference>
<dbReference type="Pfam" id="PF08282">
    <property type="entry name" value="Hydrolase_3"/>
    <property type="match status" value="1"/>
</dbReference>
<dbReference type="SUPFAM" id="SSF56784">
    <property type="entry name" value="HAD-like"/>
    <property type="match status" value="1"/>
</dbReference>
<dbReference type="GO" id="GO:0005829">
    <property type="term" value="C:cytosol"/>
    <property type="evidence" value="ECO:0007669"/>
    <property type="project" value="TreeGrafter"/>
</dbReference>
<dbReference type="CDD" id="cd07516">
    <property type="entry name" value="HAD_Pase"/>
    <property type="match status" value="1"/>
</dbReference>
<dbReference type="KEGG" id="eio:H9L01_05255"/>
<dbReference type="PROSITE" id="PS01229">
    <property type="entry name" value="COF_2"/>
    <property type="match status" value="1"/>
</dbReference>
<sequence length="286" mass="31674">MKKIDTIVCDIDGTLLTEDRIISEKTKEALIKAQENGIKVILASGRPTTGMAHLAEDLEMNKHHGFLISFNGACVTDCETNEVIYEQTISEEMAFKLFDHLKDFDVITMVTHEDKMYVNDVYGGMIPLYHNSDKLENIIEYEARGGDFLLTEIADMTQLAGLPIHKVLIAAKPEYLDEHHHALQKPVSEHLTSAFSAPFYYEFTDKGIDKAATLDRVLSSLGHSLENVLAFGDGHNDLSLIQQAGIGCAMGNAVSEVLEAADTITLTNNEDGIAEKIYELIPNIFI</sequence>
<dbReference type="InterPro" id="IPR000150">
    <property type="entry name" value="Cof"/>
</dbReference>
<dbReference type="Proteomes" id="UP000515928">
    <property type="component" value="Chromosome"/>
</dbReference>
<dbReference type="InterPro" id="IPR006379">
    <property type="entry name" value="HAD-SF_hydro_IIB"/>
</dbReference>